<dbReference type="InterPro" id="IPR000014">
    <property type="entry name" value="PAS"/>
</dbReference>
<dbReference type="Proteomes" id="UP000280346">
    <property type="component" value="Unassembled WGS sequence"/>
</dbReference>
<keyword evidence="11" id="KW-1185">Reference proteome</keyword>
<feature type="domain" description="Histidine kinase" evidence="7">
    <location>
        <begin position="385"/>
        <end position="608"/>
    </location>
</feature>
<dbReference type="SMART" id="SM00388">
    <property type="entry name" value="HisKA"/>
    <property type="match status" value="1"/>
</dbReference>
<dbReference type="Gene3D" id="3.30.450.40">
    <property type="match status" value="1"/>
</dbReference>
<evidence type="ECO:0000256" key="5">
    <source>
        <dbReference type="ARBA" id="ARBA00022777"/>
    </source>
</evidence>
<dbReference type="PANTHER" id="PTHR43065:SF42">
    <property type="entry name" value="TWO-COMPONENT SENSOR PPRA"/>
    <property type="match status" value="1"/>
</dbReference>
<dbReference type="InterPro" id="IPR003661">
    <property type="entry name" value="HisK_dim/P_dom"/>
</dbReference>
<proteinExistence type="predicted"/>
<dbReference type="SMART" id="SM00448">
    <property type="entry name" value="REC"/>
    <property type="match status" value="2"/>
</dbReference>
<evidence type="ECO:0000256" key="2">
    <source>
        <dbReference type="ARBA" id="ARBA00012438"/>
    </source>
</evidence>
<evidence type="ECO:0000256" key="1">
    <source>
        <dbReference type="ARBA" id="ARBA00000085"/>
    </source>
</evidence>
<feature type="domain" description="PAS" evidence="9">
    <location>
        <begin position="261"/>
        <end position="316"/>
    </location>
</feature>
<evidence type="ECO:0000259" key="8">
    <source>
        <dbReference type="PROSITE" id="PS50110"/>
    </source>
</evidence>
<dbReference type="EMBL" id="RZIJ01000011">
    <property type="protein sequence ID" value="RUQ69802.1"/>
    <property type="molecule type" value="Genomic_DNA"/>
</dbReference>
<dbReference type="EC" id="2.7.13.3" evidence="2"/>
<dbReference type="PROSITE" id="PS50110">
    <property type="entry name" value="RESPONSE_REGULATORY"/>
    <property type="match status" value="2"/>
</dbReference>
<dbReference type="SMART" id="SM00065">
    <property type="entry name" value="GAF"/>
    <property type="match status" value="1"/>
</dbReference>
<evidence type="ECO:0000259" key="7">
    <source>
        <dbReference type="PROSITE" id="PS50109"/>
    </source>
</evidence>
<feature type="domain" description="Response regulatory" evidence="8">
    <location>
        <begin position="781"/>
        <end position="892"/>
    </location>
</feature>
<dbReference type="PANTHER" id="PTHR43065">
    <property type="entry name" value="SENSOR HISTIDINE KINASE"/>
    <property type="match status" value="1"/>
</dbReference>
<dbReference type="PRINTS" id="PR00344">
    <property type="entry name" value="BCTRLSENSOR"/>
</dbReference>
<dbReference type="PROSITE" id="PS50109">
    <property type="entry name" value="HIS_KIN"/>
    <property type="match status" value="1"/>
</dbReference>
<dbReference type="NCBIfam" id="TIGR00229">
    <property type="entry name" value="sensory_box"/>
    <property type="match status" value="1"/>
</dbReference>
<dbReference type="InterPro" id="IPR036890">
    <property type="entry name" value="HATPase_C_sf"/>
</dbReference>
<evidence type="ECO:0000256" key="6">
    <source>
        <dbReference type="PROSITE-ProRule" id="PRU00169"/>
    </source>
</evidence>
<dbReference type="PROSITE" id="PS50112">
    <property type="entry name" value="PAS"/>
    <property type="match status" value="1"/>
</dbReference>
<dbReference type="CDD" id="cd16919">
    <property type="entry name" value="HATPase_CckA-like"/>
    <property type="match status" value="1"/>
</dbReference>
<evidence type="ECO:0000313" key="10">
    <source>
        <dbReference type="EMBL" id="RUQ69802.1"/>
    </source>
</evidence>
<keyword evidence="5" id="KW-0418">Kinase</keyword>
<dbReference type="OrthoDB" id="9796100at2"/>
<feature type="domain" description="Response regulatory" evidence="8">
    <location>
        <begin position="628"/>
        <end position="744"/>
    </location>
</feature>
<dbReference type="SUPFAM" id="SSF52172">
    <property type="entry name" value="CheY-like"/>
    <property type="match status" value="2"/>
</dbReference>
<comment type="catalytic activity">
    <reaction evidence="1">
        <text>ATP + protein L-histidine = ADP + protein N-phospho-L-histidine.</text>
        <dbReference type="EC" id="2.7.13.3"/>
    </reaction>
</comment>
<dbReference type="InterPro" id="IPR005467">
    <property type="entry name" value="His_kinase_dom"/>
</dbReference>
<dbReference type="InterPro" id="IPR011006">
    <property type="entry name" value="CheY-like_superfamily"/>
</dbReference>
<dbReference type="InterPro" id="IPR004358">
    <property type="entry name" value="Sig_transdc_His_kin-like_C"/>
</dbReference>
<keyword evidence="4" id="KW-0808">Transferase</keyword>
<evidence type="ECO:0000256" key="4">
    <source>
        <dbReference type="ARBA" id="ARBA00022679"/>
    </source>
</evidence>
<dbReference type="SMART" id="SM00091">
    <property type="entry name" value="PAS"/>
    <property type="match status" value="1"/>
</dbReference>
<dbReference type="InterPro" id="IPR029016">
    <property type="entry name" value="GAF-like_dom_sf"/>
</dbReference>
<dbReference type="SUPFAM" id="SSF55781">
    <property type="entry name" value="GAF domain-like"/>
    <property type="match status" value="1"/>
</dbReference>
<name>A0A3S0V624_9PROT</name>
<comment type="caution">
    <text evidence="10">The sequence shown here is derived from an EMBL/GenBank/DDBJ whole genome shotgun (WGS) entry which is preliminary data.</text>
</comment>
<dbReference type="Pfam" id="PF08447">
    <property type="entry name" value="PAS_3"/>
    <property type="match status" value="1"/>
</dbReference>
<dbReference type="Pfam" id="PF00072">
    <property type="entry name" value="Response_reg"/>
    <property type="match status" value="2"/>
</dbReference>
<dbReference type="AlphaFoldDB" id="A0A3S0V624"/>
<dbReference type="SUPFAM" id="SSF55874">
    <property type="entry name" value="ATPase domain of HSP90 chaperone/DNA topoisomerase II/histidine kinase"/>
    <property type="match status" value="1"/>
</dbReference>
<dbReference type="InterPro" id="IPR036097">
    <property type="entry name" value="HisK_dim/P_sf"/>
</dbReference>
<dbReference type="SMART" id="SM00387">
    <property type="entry name" value="HATPase_c"/>
    <property type="match status" value="1"/>
</dbReference>
<dbReference type="SUPFAM" id="SSF47384">
    <property type="entry name" value="Homodimeric domain of signal transducing histidine kinase"/>
    <property type="match status" value="1"/>
</dbReference>
<evidence type="ECO:0000256" key="3">
    <source>
        <dbReference type="ARBA" id="ARBA00022553"/>
    </source>
</evidence>
<dbReference type="InterPro" id="IPR003018">
    <property type="entry name" value="GAF"/>
</dbReference>
<dbReference type="CDD" id="cd18161">
    <property type="entry name" value="REC_hyHK_blue-like"/>
    <property type="match status" value="1"/>
</dbReference>
<dbReference type="InterPro" id="IPR003594">
    <property type="entry name" value="HATPase_dom"/>
</dbReference>
<dbReference type="CDD" id="cd00082">
    <property type="entry name" value="HisKA"/>
    <property type="match status" value="1"/>
</dbReference>
<sequence length="893" mass="96049">MNLDYSPVLGEGGTPIGVIAFVVETTAKVRAERAVRAAVDALKAQTETLAIINRAGAALAAELDIDRLTQLVTDAGVAISGAQFGAFFYNVQDEEKGSYMLYTLSGVDRKAFVDFPMPRNTAVFAPTFSGEGVVRSDDITRDPRYGRNAPRSGMPAGHLPVRSYLAVPVTSRNGEVIGGLFFGHPETGRFDAAVEVSLQSLAAQAAVAIDNARLFQSVQRENRYRAEAEAALRILNATLEQQVAERTADRDRMWRLSTDIMLVATFDATITAINPAWTPGLGWTEQDLVGRSFMDLIHPDDRAATLAEVGKLGSGETTFRFENRYQRKDGGYCVLSWTAVPDDRFIHAVGRDVTAEREAAETLRRTEAALQQAQKMESIGQLTGGVAHDFNNLLQVVSGNLQLLMRDVAGNERAERRVSNALAGVGRGAKLASQLLAFGRRQALEPKVVNIGRFVTGMDDMLRRSIGEAIEVEVVVSGGLWNTLVDPVQVENALLNLAINARDAMDGDGRLTIEVGNAFLDDSYARNHADLVPGQYVMLAVTDTGSGMTPEVMAQVFEPFFSTKPEGKGTGLGLSMVYGFVKQSGGHVKLYSELGQGTTVKLYFPRVAQTEDVMAPLATGPATGGTETVLVAEDDEGVRTTVVEMLGELGYRVLTAKDAAGALTVIESGVPIDLLFTDVVMPGPLRSPDLARKARERQPGIAVLFTSGYTENAIVHGGRLDAGVELLSKPYSREALARKLRHVLTNQAQRNQTMGYRTIGNRTTPPPALPQDRPEEEAKLSVLLVEDDALIRMGASEMLQEFGHGVIEAESAEEALEALQTERVDVVVTDLGLPGLSGAAFAAKLRELRPGIGIVFATGKDQAPGLDGQGATRLLRKPYDGDGLVAAIRAVRS</sequence>
<dbReference type="Gene3D" id="1.10.287.130">
    <property type="match status" value="1"/>
</dbReference>
<dbReference type="InterPro" id="IPR013655">
    <property type="entry name" value="PAS_fold_3"/>
</dbReference>
<accession>A0A3S0V624</accession>
<evidence type="ECO:0000259" key="9">
    <source>
        <dbReference type="PROSITE" id="PS50112"/>
    </source>
</evidence>
<dbReference type="Pfam" id="PF02518">
    <property type="entry name" value="HATPase_c"/>
    <property type="match status" value="1"/>
</dbReference>
<gene>
    <name evidence="10" type="ORF">EJ913_15380</name>
</gene>
<feature type="modified residue" description="4-aspartylphosphate" evidence="6">
    <location>
        <position position="830"/>
    </location>
</feature>
<dbReference type="CDD" id="cd00156">
    <property type="entry name" value="REC"/>
    <property type="match status" value="1"/>
</dbReference>
<reference evidence="10 11" key="1">
    <citation type="submission" date="2018-12" db="EMBL/GenBank/DDBJ databases">
        <authorList>
            <person name="Yang Y."/>
        </authorList>
    </citation>
    <scope>NUCLEOTIDE SEQUENCE [LARGE SCALE GENOMIC DNA]</scope>
    <source>
        <strain evidence="10 11">GSF71</strain>
    </source>
</reference>
<protein>
    <recommendedName>
        <fullName evidence="2">histidine kinase</fullName>
        <ecNumber evidence="2">2.7.13.3</ecNumber>
    </recommendedName>
</protein>
<keyword evidence="3 6" id="KW-0597">Phosphoprotein</keyword>
<evidence type="ECO:0000313" key="11">
    <source>
        <dbReference type="Proteomes" id="UP000280346"/>
    </source>
</evidence>
<organism evidence="10 11">
    <name type="scientific">Azospirillum doebereinerae</name>
    <dbReference type="NCBI Taxonomy" id="92933"/>
    <lineage>
        <taxon>Bacteria</taxon>
        <taxon>Pseudomonadati</taxon>
        <taxon>Pseudomonadota</taxon>
        <taxon>Alphaproteobacteria</taxon>
        <taxon>Rhodospirillales</taxon>
        <taxon>Azospirillaceae</taxon>
        <taxon>Azospirillum</taxon>
    </lineage>
</organism>
<dbReference type="CDD" id="cd00130">
    <property type="entry name" value="PAS"/>
    <property type="match status" value="1"/>
</dbReference>
<dbReference type="Gene3D" id="3.30.565.10">
    <property type="entry name" value="Histidine kinase-like ATPase, C-terminal domain"/>
    <property type="match status" value="1"/>
</dbReference>
<feature type="modified residue" description="4-aspartylphosphate" evidence="6">
    <location>
        <position position="678"/>
    </location>
</feature>
<dbReference type="Gene3D" id="3.40.50.2300">
    <property type="match status" value="2"/>
</dbReference>
<dbReference type="InterPro" id="IPR001789">
    <property type="entry name" value="Sig_transdc_resp-reg_receiver"/>
</dbReference>
<dbReference type="SUPFAM" id="SSF55785">
    <property type="entry name" value="PYP-like sensor domain (PAS domain)"/>
    <property type="match status" value="1"/>
</dbReference>
<dbReference type="GO" id="GO:0000155">
    <property type="term" value="F:phosphorelay sensor kinase activity"/>
    <property type="evidence" value="ECO:0007669"/>
    <property type="project" value="InterPro"/>
</dbReference>
<dbReference type="Pfam" id="PF13185">
    <property type="entry name" value="GAF_2"/>
    <property type="match status" value="1"/>
</dbReference>
<dbReference type="InterPro" id="IPR035965">
    <property type="entry name" value="PAS-like_dom_sf"/>
</dbReference>
<dbReference type="Gene3D" id="3.30.450.20">
    <property type="entry name" value="PAS domain"/>
    <property type="match status" value="1"/>
</dbReference>